<name>A0ABU8R495_9PSED</name>
<sequence>MYKSLLFASLAVTPLPLYALDTRQAPTEQLLKLGNELGASAGSSQWQQLWYSVREAGYLQAHATQVHFTVPATLLPELARQTLAQADQVHAVKQTRALYRRDFPDRIIGKRAEHAFRALCLLVDWRALPQDMSTTPKAYLRSASLLSIYPCD</sequence>
<comment type="caution">
    <text evidence="2">The sequence shown here is derived from an EMBL/GenBank/DDBJ whole genome shotgun (WGS) entry which is preliminary data.</text>
</comment>
<dbReference type="RefSeq" id="WP_186676520.1">
    <property type="nucleotide sequence ID" value="NZ_JABWRY020000001.1"/>
</dbReference>
<accession>A0ABU8R495</accession>
<protein>
    <submittedName>
        <fullName evidence="2">Uncharacterized protein</fullName>
    </submittedName>
</protein>
<reference evidence="2 3" key="1">
    <citation type="submission" date="2024-02" db="EMBL/GenBank/DDBJ databases">
        <title>Identification of pathogenicity and growth-promoting functions of Pseudomonas putida variants.</title>
        <authorList>
            <person name="Sun J."/>
        </authorList>
    </citation>
    <scope>NUCLEOTIDE SEQUENCE [LARGE SCALE GENOMIC DNA]</scope>
    <source>
        <strain evidence="2 3">A04</strain>
    </source>
</reference>
<feature type="chain" id="PRO_5045333934" evidence="1">
    <location>
        <begin position="20"/>
        <end position="152"/>
    </location>
</feature>
<evidence type="ECO:0000313" key="3">
    <source>
        <dbReference type="Proteomes" id="UP001377692"/>
    </source>
</evidence>
<dbReference type="Proteomes" id="UP001377692">
    <property type="component" value="Unassembled WGS sequence"/>
</dbReference>
<evidence type="ECO:0000256" key="1">
    <source>
        <dbReference type="SAM" id="SignalP"/>
    </source>
</evidence>
<dbReference type="EMBL" id="JBBHLD010000005">
    <property type="protein sequence ID" value="MEJ5904667.1"/>
    <property type="molecule type" value="Genomic_DNA"/>
</dbReference>
<evidence type="ECO:0000313" key="2">
    <source>
        <dbReference type="EMBL" id="MEJ5904667.1"/>
    </source>
</evidence>
<organism evidence="2 3">
    <name type="scientific">Pseudomonas kermanshahensis</name>
    <dbReference type="NCBI Taxonomy" id="2745482"/>
    <lineage>
        <taxon>Bacteria</taxon>
        <taxon>Pseudomonadati</taxon>
        <taxon>Pseudomonadota</taxon>
        <taxon>Gammaproteobacteria</taxon>
        <taxon>Pseudomonadales</taxon>
        <taxon>Pseudomonadaceae</taxon>
        <taxon>Pseudomonas</taxon>
    </lineage>
</organism>
<proteinExistence type="predicted"/>
<gene>
    <name evidence="2" type="ORF">V7V80_08245</name>
</gene>
<feature type="signal peptide" evidence="1">
    <location>
        <begin position="1"/>
        <end position="19"/>
    </location>
</feature>
<keyword evidence="3" id="KW-1185">Reference proteome</keyword>
<keyword evidence="1" id="KW-0732">Signal</keyword>